<proteinExistence type="inferred from homology"/>
<comment type="caution">
    <text evidence="3">The sequence shown here is derived from an EMBL/GenBank/DDBJ whole genome shotgun (WGS) entry which is preliminary data.</text>
</comment>
<dbReference type="Pfam" id="PF04453">
    <property type="entry name" value="LptD"/>
    <property type="match status" value="1"/>
</dbReference>
<dbReference type="HOGENOM" id="CLU_009039_0_0_4"/>
<reference evidence="3 4" key="1">
    <citation type="submission" date="2010-03" db="EMBL/GenBank/DDBJ databases">
        <authorList>
            <consortium name="The Broad Institute Genome Sequencing Platform"/>
            <person name="Ward D."/>
            <person name="Earl A."/>
            <person name="Feldgarden M."/>
            <person name="Gevers D."/>
            <person name="Young S."/>
            <person name="Zeng Q."/>
            <person name="Koehrsen M."/>
            <person name="Alvarado L."/>
            <person name="Berlin A.M."/>
            <person name="Borenstein D."/>
            <person name="Chapman S.B."/>
            <person name="Chen Z."/>
            <person name="Engels R."/>
            <person name="Freedman E."/>
            <person name="Gellesch M."/>
            <person name="Goldberg J."/>
            <person name="Griggs A."/>
            <person name="Gujja S."/>
            <person name="Heilman E.R."/>
            <person name="Heiman D.I."/>
            <person name="Hepburn T.A."/>
            <person name="Howarth C."/>
            <person name="Jen D."/>
            <person name="Larson L."/>
            <person name="Mehta T."/>
            <person name="Park D."/>
            <person name="Pearson M."/>
            <person name="Richards J."/>
            <person name="Roberts A."/>
            <person name="Saif S."/>
            <person name="Shea T.D."/>
            <person name="Shenoy N."/>
            <person name="Sisk P."/>
            <person name="Stolte C."/>
            <person name="Sykes S.N."/>
            <person name="Walk T."/>
            <person name="White J."/>
            <person name="Yandava C."/>
            <person name="Izard J."/>
            <person name="Baranova O.V."/>
            <person name="Blanton J.M."/>
            <person name="Tanner A.C."/>
            <person name="Dewhirst F."/>
            <person name="Haas B."/>
            <person name="Nusbaum C."/>
            <person name="Birren B."/>
        </authorList>
    </citation>
    <scope>NUCLEOTIDE SEQUENCE [LARGE SCALE GENOMIC DNA]</scope>
    <source>
        <strain evidence="3 4">ATCC 29453</strain>
    </source>
</reference>
<dbReference type="HAMAP" id="MF_01411">
    <property type="entry name" value="LPS_assembly_LptD"/>
    <property type="match status" value="1"/>
</dbReference>
<comment type="subcellular location">
    <subcellularLocation>
        <location evidence="1">Cell outer membrane</location>
    </subcellularLocation>
</comment>
<dbReference type="GO" id="GO:0009279">
    <property type="term" value="C:cell outer membrane"/>
    <property type="evidence" value="ECO:0007669"/>
    <property type="project" value="UniProtKB-SubCell"/>
</dbReference>
<feature type="domain" description="LptD C-terminal" evidence="2">
    <location>
        <begin position="296"/>
        <end position="668"/>
    </location>
</feature>
<gene>
    <name evidence="1" type="primary">lptD</name>
    <name evidence="3" type="ORF">HMPREF9021_01485</name>
</gene>
<dbReference type="AlphaFoldDB" id="V9HBH0"/>
<evidence type="ECO:0000256" key="1">
    <source>
        <dbReference type="HAMAP-Rule" id="MF_01411"/>
    </source>
</evidence>
<dbReference type="Proteomes" id="UP000017813">
    <property type="component" value="Unassembled WGS sequence"/>
</dbReference>
<dbReference type="RefSeq" id="WP_002642425.1">
    <property type="nucleotide sequence ID" value="NZ_CP019448.1"/>
</dbReference>
<organism evidence="3 4">
    <name type="scientific">Simonsiella muelleri ATCC 29453</name>
    <dbReference type="NCBI Taxonomy" id="641147"/>
    <lineage>
        <taxon>Bacteria</taxon>
        <taxon>Pseudomonadati</taxon>
        <taxon>Pseudomonadota</taxon>
        <taxon>Betaproteobacteria</taxon>
        <taxon>Neisseriales</taxon>
        <taxon>Neisseriaceae</taxon>
        <taxon>Simonsiella</taxon>
    </lineage>
</organism>
<evidence type="ECO:0000259" key="2">
    <source>
        <dbReference type="Pfam" id="PF04453"/>
    </source>
</evidence>
<keyword evidence="1" id="KW-0472">Membrane</keyword>
<dbReference type="GO" id="GO:1990351">
    <property type="term" value="C:transporter complex"/>
    <property type="evidence" value="ECO:0007669"/>
    <property type="project" value="TreeGrafter"/>
</dbReference>
<comment type="subunit">
    <text evidence="1">Component of the lipopolysaccharide transport and assembly complex. Interacts with LptE and LptA.</text>
</comment>
<dbReference type="PANTHER" id="PTHR30189">
    <property type="entry name" value="LPS-ASSEMBLY PROTEIN"/>
    <property type="match status" value="1"/>
</dbReference>
<accession>V9HBH0</accession>
<dbReference type="InterPro" id="IPR007543">
    <property type="entry name" value="LptD_C"/>
</dbReference>
<dbReference type="InterPro" id="IPR050218">
    <property type="entry name" value="LptD"/>
</dbReference>
<dbReference type="EMBL" id="ADCY02000044">
    <property type="protein sequence ID" value="EFG30518.2"/>
    <property type="molecule type" value="Genomic_DNA"/>
</dbReference>
<keyword evidence="1" id="KW-0732">Signal</keyword>
<keyword evidence="1" id="KW-0998">Cell outer membrane</keyword>
<protein>
    <recommendedName>
        <fullName evidence="1">LPS-assembly protein LptD</fullName>
    </recommendedName>
</protein>
<evidence type="ECO:0000313" key="3">
    <source>
        <dbReference type="EMBL" id="EFG30518.2"/>
    </source>
</evidence>
<dbReference type="GO" id="GO:0043165">
    <property type="term" value="P:Gram-negative-bacterium-type cell outer membrane assembly"/>
    <property type="evidence" value="ECO:0007669"/>
    <property type="project" value="UniProtKB-UniRule"/>
</dbReference>
<dbReference type="InterPro" id="IPR020889">
    <property type="entry name" value="LipoPS_assembly_LptD"/>
</dbReference>
<evidence type="ECO:0000313" key="4">
    <source>
        <dbReference type="Proteomes" id="UP000017813"/>
    </source>
</evidence>
<keyword evidence="4" id="KW-1185">Reference proteome</keyword>
<name>V9HBH0_9NEIS</name>
<dbReference type="Gene3D" id="2.60.450.10">
    <property type="entry name" value="Lipopolysaccharide (LPS) transport protein A like domain"/>
    <property type="match status" value="1"/>
</dbReference>
<dbReference type="PANTHER" id="PTHR30189:SF1">
    <property type="entry name" value="LPS-ASSEMBLY PROTEIN LPTD"/>
    <property type="match status" value="1"/>
</dbReference>
<comment type="function">
    <text evidence="1">Together with LptE, is involved in the assembly of lipopolysaccharide (LPS) at the surface of the outer membrane.</text>
</comment>
<comment type="caution">
    <text evidence="1">Lacks conserved residue(s) required for the propagation of feature annotation.</text>
</comment>
<comment type="similarity">
    <text evidence="1">Belongs to the LptD family.</text>
</comment>
<dbReference type="STRING" id="641147.HMPREF9021_01485"/>
<reference evidence="3 4" key="2">
    <citation type="submission" date="2011-10" db="EMBL/GenBank/DDBJ databases">
        <title>The Genome Sequence of Simonsiella muelleri ATCC 29453.</title>
        <authorList>
            <consortium name="The Broad Institute Genome Sequencing Platform"/>
            <consortium name="The Broad Institute Genome Sequencing Center for Infectious Disease"/>
            <person name="Earl A."/>
            <person name="Ward D."/>
            <person name="Feldgarden M."/>
            <person name="Gevers D."/>
            <person name="Izard J."/>
            <person name="Baranova O.V."/>
            <person name="Blanton J.M."/>
            <person name="Tanner A.C."/>
            <person name="Dewhirst F."/>
            <person name="Young S.K."/>
            <person name="Zeng Q."/>
            <person name="Gargeya S."/>
            <person name="Fitzgerald M."/>
            <person name="Haas B."/>
            <person name="Abouelleil A."/>
            <person name="Alvarado L."/>
            <person name="Arachchi H.M."/>
            <person name="Berlin A."/>
            <person name="Brown A."/>
            <person name="Chapman S.B."/>
            <person name="Chen Z."/>
            <person name="Dunbar C."/>
            <person name="Freedman E."/>
            <person name="Gearin G."/>
            <person name="Goldberg J."/>
            <person name="Griggs A."/>
            <person name="Gujja S."/>
            <person name="Heiman D."/>
            <person name="Howarth C."/>
            <person name="Larson L."/>
            <person name="Lui A."/>
            <person name="MacDonald P.J.P."/>
            <person name="Montmayeur A."/>
            <person name="Murphy C."/>
            <person name="Neiman D."/>
            <person name="Pearson M."/>
            <person name="Priest M."/>
            <person name="Roberts A."/>
            <person name="Saif S."/>
            <person name="Shea T."/>
            <person name="Shenoy N."/>
            <person name="Sisk P."/>
            <person name="Stolte C."/>
            <person name="Sykes S."/>
            <person name="Wortman J."/>
            <person name="Nusbaum C."/>
            <person name="Birren B."/>
        </authorList>
    </citation>
    <scope>NUCLEOTIDE SEQUENCE [LARGE SCALE GENOMIC DNA]</scope>
    <source>
        <strain evidence="3 4">ATCC 29453</strain>
    </source>
</reference>
<dbReference type="GO" id="GO:0015920">
    <property type="term" value="P:lipopolysaccharide transport"/>
    <property type="evidence" value="ECO:0007669"/>
    <property type="project" value="InterPro"/>
</dbReference>
<sequence>MALIVAFSGNTWATDAPDLSWKRSRFHCSPAKNIQRYAVEPAKKSGEDKLPEDVTRITADKLAGKSTVSAVATGDVIVERNDETLNANWVEYNQTIDTIKAGNEFTLTRGDGQTIRGQTLEYDLKNNKGSVQNSEFEAEQNGRRLQGVSGSIAMHDKTHSSMHDVKFNTCAAGDHSWYIQASELSTNHDTQIGVAKHARLVFGGVPVLYTPWVDFPTNGNRKSGLLVPTMKVGSDGLETELPYYFNLAANRDATLAPGVISDRGATLRGEFRYLEPNYSGSLNVKYMPNDQRSQYKNRYEAKFSHSHIFSDKLTGGMSLHRMSDDDYQRNFYNTTSSVNLENRAWLDYHTPFLGSTLNANLTVLDYQTLPDSSGNTDKPYAILPKLSANWQKNHGITQYNFNSQITRFDHKNKQSGTRMVVNPSVQWDFSKPWGYVRPKVGIHASRYWLDEFGDKSARSASRVLPMVSVDSGLTFERNANLFDQKYIQTFEPRLFYNYVTSKSQNDLPNFDSSENAFSYGQLFRENLYSGNDRINSSNSLSVGLRTRFLDAQTGAEYFRMGIGQKMYFKTDNVLLDGSLTTSARKRSDIVLFAGGRIHPNWFADMNWHYNQSERITQRFDAGIRYNPQAGKVLAARYKYGRHEEIYSGYFDKLKHIDLAAQYPITPNWYAVGRLNYSINPSTFINGTMGLEYRNPCGCWSVSVVGQRYVTGLNEHKNAFYFTLQLKNLSSLGNNPYETLRLGIPGYHKTNEVTTK</sequence>
<dbReference type="eggNOG" id="COG1452">
    <property type="taxonomic scope" value="Bacteria"/>
</dbReference>